<keyword evidence="1" id="KW-0648">Protein biosynthesis</keyword>
<dbReference type="PANTHER" id="PTHR44830:SF1">
    <property type="entry name" value="TR-TYPE G DOMAIN-CONTAINING PROTEIN"/>
    <property type="match status" value="1"/>
</dbReference>
<keyword evidence="2" id="KW-1185">Reference proteome</keyword>
<dbReference type="AlphaFoldDB" id="A0A2U1N2B3"/>
<sequence length="158" mass="17617">MTGCIPSCCKWHHVVKRGCVLNIRLILTIQIWLLDNPRGVERLLTVSLKPKSDLYLRILWVTPTEVVIKPCMVVTFGPYGLTIEVKSVEMHHKALTEAFPGDNVGFNVKNVSFKDLKCRYVASNSKDDPVKVAASFTSQLALKDDISVTGVKGLFTRS</sequence>
<dbReference type="STRING" id="35608.A0A2U1N2B3"/>
<dbReference type="InterPro" id="IPR009000">
    <property type="entry name" value="Transl_B-barrel_sf"/>
</dbReference>
<protein>
    <submittedName>
        <fullName evidence="1">Elongation factor 1-alpha</fullName>
    </submittedName>
</protein>
<keyword evidence="1" id="KW-0251">Elongation factor</keyword>
<comment type="caution">
    <text evidence="1">The sequence shown here is derived from an EMBL/GenBank/DDBJ whole genome shotgun (WGS) entry which is preliminary data.</text>
</comment>
<dbReference type="Gene3D" id="2.40.30.10">
    <property type="entry name" value="Translation factors"/>
    <property type="match status" value="1"/>
</dbReference>
<evidence type="ECO:0000313" key="1">
    <source>
        <dbReference type="EMBL" id="PWA67661.1"/>
    </source>
</evidence>
<organism evidence="1 2">
    <name type="scientific">Artemisia annua</name>
    <name type="common">Sweet wormwood</name>
    <dbReference type="NCBI Taxonomy" id="35608"/>
    <lineage>
        <taxon>Eukaryota</taxon>
        <taxon>Viridiplantae</taxon>
        <taxon>Streptophyta</taxon>
        <taxon>Embryophyta</taxon>
        <taxon>Tracheophyta</taxon>
        <taxon>Spermatophyta</taxon>
        <taxon>Magnoliopsida</taxon>
        <taxon>eudicotyledons</taxon>
        <taxon>Gunneridae</taxon>
        <taxon>Pentapetalae</taxon>
        <taxon>asterids</taxon>
        <taxon>campanulids</taxon>
        <taxon>Asterales</taxon>
        <taxon>Asteraceae</taxon>
        <taxon>Asteroideae</taxon>
        <taxon>Anthemideae</taxon>
        <taxon>Artemisiinae</taxon>
        <taxon>Artemisia</taxon>
    </lineage>
</organism>
<dbReference type="SUPFAM" id="SSF50447">
    <property type="entry name" value="Translation proteins"/>
    <property type="match status" value="1"/>
</dbReference>
<dbReference type="OrthoDB" id="1737073at2759"/>
<gene>
    <name evidence="1" type="ORF">CTI12_AA316290</name>
</gene>
<dbReference type="GO" id="GO:0003746">
    <property type="term" value="F:translation elongation factor activity"/>
    <property type="evidence" value="ECO:0007669"/>
    <property type="project" value="UniProtKB-KW"/>
</dbReference>
<dbReference type="Proteomes" id="UP000245207">
    <property type="component" value="Unassembled WGS sequence"/>
</dbReference>
<proteinExistence type="predicted"/>
<accession>A0A2U1N2B3</accession>
<name>A0A2U1N2B3_ARTAN</name>
<dbReference type="PANTHER" id="PTHR44830">
    <property type="entry name" value="ELONGATION FACTOR 1 ALPHA"/>
    <property type="match status" value="1"/>
</dbReference>
<dbReference type="EMBL" id="PKPP01003789">
    <property type="protein sequence ID" value="PWA67661.1"/>
    <property type="molecule type" value="Genomic_DNA"/>
</dbReference>
<evidence type="ECO:0000313" key="2">
    <source>
        <dbReference type="Proteomes" id="UP000245207"/>
    </source>
</evidence>
<reference evidence="1 2" key="1">
    <citation type="journal article" date="2018" name="Mol. Plant">
        <title>The genome of Artemisia annua provides insight into the evolution of Asteraceae family and artemisinin biosynthesis.</title>
        <authorList>
            <person name="Shen Q."/>
            <person name="Zhang L."/>
            <person name="Liao Z."/>
            <person name="Wang S."/>
            <person name="Yan T."/>
            <person name="Shi P."/>
            <person name="Liu M."/>
            <person name="Fu X."/>
            <person name="Pan Q."/>
            <person name="Wang Y."/>
            <person name="Lv Z."/>
            <person name="Lu X."/>
            <person name="Zhang F."/>
            <person name="Jiang W."/>
            <person name="Ma Y."/>
            <person name="Chen M."/>
            <person name="Hao X."/>
            <person name="Li L."/>
            <person name="Tang Y."/>
            <person name="Lv G."/>
            <person name="Zhou Y."/>
            <person name="Sun X."/>
            <person name="Brodelius P.E."/>
            <person name="Rose J.K.C."/>
            <person name="Tang K."/>
        </authorList>
    </citation>
    <scope>NUCLEOTIDE SEQUENCE [LARGE SCALE GENOMIC DNA]</scope>
    <source>
        <strain evidence="2">cv. Huhao1</strain>
        <tissue evidence="1">Leaf</tissue>
    </source>
</reference>